<name>A0A2T8HIK5_9SPHI</name>
<keyword evidence="5 6" id="KW-0472">Membrane</keyword>
<accession>A0A2T8HIK5</accession>
<sequence length="346" mass="38582">MSTKTLYKVVFILLGIGSLVYMVYALGIENIWANLQQTGIWFVPVLLSWFVIYFMNALAFRDIIREKNHEGAKINFGRILQLTISGYAINYITPFVALGGEPYRIMSLTPALGKAKASSSVLLYGMMHILSHLVFWVLSIGLIIFYLPVSATVIATCAVIIALAGGLLLWVSRISKSGILTSVFRVATKLPFIGKAAKRLQQKNETLFTEIDMQINDLYQHRKPKFYSSLFWEFFARVIGCVEIYLIARALGLEMNYIEAIIVSSGSSLFANLIFFFPMQLGTREGGMALAMSVVGFSASAGVFIGLATRIRELIWIVIGLLLTLLVRNKTAPLEVEENLKELSHE</sequence>
<dbReference type="Proteomes" id="UP000245627">
    <property type="component" value="Unassembled WGS sequence"/>
</dbReference>
<evidence type="ECO:0000256" key="5">
    <source>
        <dbReference type="ARBA" id="ARBA00023136"/>
    </source>
</evidence>
<feature type="transmembrane region" description="Helical" evidence="6">
    <location>
        <begin position="121"/>
        <end position="147"/>
    </location>
</feature>
<dbReference type="InterPro" id="IPR022791">
    <property type="entry name" value="L-PG_synthase/AglD"/>
</dbReference>
<evidence type="ECO:0000313" key="7">
    <source>
        <dbReference type="EMBL" id="PVH25235.1"/>
    </source>
</evidence>
<feature type="transmembrane region" description="Helical" evidence="6">
    <location>
        <begin position="230"/>
        <end position="251"/>
    </location>
</feature>
<evidence type="ECO:0000313" key="8">
    <source>
        <dbReference type="Proteomes" id="UP000245627"/>
    </source>
</evidence>
<feature type="transmembrane region" description="Helical" evidence="6">
    <location>
        <begin position="6"/>
        <end position="27"/>
    </location>
</feature>
<feature type="transmembrane region" description="Helical" evidence="6">
    <location>
        <begin position="289"/>
        <end position="308"/>
    </location>
</feature>
<comment type="subcellular location">
    <subcellularLocation>
        <location evidence="1">Cell membrane</location>
        <topology evidence="1">Multi-pass membrane protein</topology>
    </subcellularLocation>
</comment>
<evidence type="ECO:0000256" key="6">
    <source>
        <dbReference type="SAM" id="Phobius"/>
    </source>
</evidence>
<reference evidence="7 8" key="1">
    <citation type="submission" date="2018-04" db="EMBL/GenBank/DDBJ databases">
        <title>Sphingobacterium cortibacter sp. nov.</title>
        <authorList>
            <person name="Li Y."/>
        </authorList>
    </citation>
    <scope>NUCLEOTIDE SEQUENCE [LARGE SCALE GENOMIC DNA]</scope>
    <source>
        <strain evidence="7 8">2c-3</strain>
    </source>
</reference>
<feature type="transmembrane region" description="Helical" evidence="6">
    <location>
        <begin position="153"/>
        <end position="171"/>
    </location>
</feature>
<protein>
    <recommendedName>
        <fullName evidence="9">Flippase-like domain-containing protein</fullName>
    </recommendedName>
</protein>
<keyword evidence="8" id="KW-1185">Reference proteome</keyword>
<dbReference type="OrthoDB" id="9774820at2"/>
<comment type="caution">
    <text evidence="7">The sequence shown here is derived from an EMBL/GenBank/DDBJ whole genome shotgun (WGS) entry which is preliminary data.</text>
</comment>
<dbReference type="Pfam" id="PF03706">
    <property type="entry name" value="LPG_synthase_TM"/>
    <property type="match status" value="1"/>
</dbReference>
<evidence type="ECO:0008006" key="9">
    <source>
        <dbReference type="Google" id="ProtNLM"/>
    </source>
</evidence>
<evidence type="ECO:0000256" key="4">
    <source>
        <dbReference type="ARBA" id="ARBA00022989"/>
    </source>
</evidence>
<keyword evidence="3 6" id="KW-0812">Transmembrane</keyword>
<dbReference type="EMBL" id="QDKG01000003">
    <property type="protein sequence ID" value="PVH25235.1"/>
    <property type="molecule type" value="Genomic_DNA"/>
</dbReference>
<dbReference type="RefSeq" id="WP_116775824.1">
    <property type="nucleotide sequence ID" value="NZ_QDKG01000003.1"/>
</dbReference>
<evidence type="ECO:0000256" key="3">
    <source>
        <dbReference type="ARBA" id="ARBA00022692"/>
    </source>
</evidence>
<proteinExistence type="predicted"/>
<dbReference type="PANTHER" id="PTHR39087">
    <property type="entry name" value="UPF0104 MEMBRANE PROTEIN MJ1595"/>
    <property type="match status" value="1"/>
</dbReference>
<dbReference type="GO" id="GO:0005886">
    <property type="term" value="C:plasma membrane"/>
    <property type="evidence" value="ECO:0007669"/>
    <property type="project" value="UniProtKB-SubCell"/>
</dbReference>
<gene>
    <name evidence="7" type="ORF">DC487_09940</name>
</gene>
<evidence type="ECO:0000256" key="1">
    <source>
        <dbReference type="ARBA" id="ARBA00004651"/>
    </source>
</evidence>
<evidence type="ECO:0000256" key="2">
    <source>
        <dbReference type="ARBA" id="ARBA00022475"/>
    </source>
</evidence>
<feature type="transmembrane region" description="Helical" evidence="6">
    <location>
        <begin position="257"/>
        <end position="277"/>
    </location>
</feature>
<dbReference type="AlphaFoldDB" id="A0A2T8HIK5"/>
<organism evidence="7 8">
    <name type="scientific">Sphingobacterium corticibacter</name>
    <dbReference type="NCBI Taxonomy" id="2171749"/>
    <lineage>
        <taxon>Bacteria</taxon>
        <taxon>Pseudomonadati</taxon>
        <taxon>Bacteroidota</taxon>
        <taxon>Sphingobacteriia</taxon>
        <taxon>Sphingobacteriales</taxon>
        <taxon>Sphingobacteriaceae</taxon>
        <taxon>Sphingobacterium</taxon>
    </lineage>
</organism>
<dbReference type="PANTHER" id="PTHR39087:SF2">
    <property type="entry name" value="UPF0104 MEMBRANE PROTEIN MJ1595"/>
    <property type="match status" value="1"/>
</dbReference>
<feature type="transmembrane region" description="Helical" evidence="6">
    <location>
        <begin position="79"/>
        <end position="100"/>
    </location>
</feature>
<keyword evidence="4 6" id="KW-1133">Transmembrane helix</keyword>
<feature type="transmembrane region" description="Helical" evidence="6">
    <location>
        <begin position="39"/>
        <end position="59"/>
    </location>
</feature>
<keyword evidence="2" id="KW-1003">Cell membrane</keyword>